<dbReference type="Proteomes" id="UP001314796">
    <property type="component" value="Unassembled WGS sequence"/>
</dbReference>
<evidence type="ECO:0000313" key="1">
    <source>
        <dbReference type="EMBL" id="MBM7615705.1"/>
    </source>
</evidence>
<accession>A0ABS2NRW1</accession>
<gene>
    <name evidence="1" type="ORF">JOC73_002279</name>
</gene>
<evidence type="ECO:0000313" key="2">
    <source>
        <dbReference type="Proteomes" id="UP001314796"/>
    </source>
</evidence>
<reference evidence="1 2" key="1">
    <citation type="submission" date="2021-01" db="EMBL/GenBank/DDBJ databases">
        <title>Genomic Encyclopedia of Type Strains, Phase IV (KMG-IV): sequencing the most valuable type-strain genomes for metagenomic binning, comparative biology and taxonomic classification.</title>
        <authorList>
            <person name="Goeker M."/>
        </authorList>
    </citation>
    <scope>NUCLEOTIDE SEQUENCE [LARGE SCALE GENOMIC DNA]</scope>
    <source>
        <strain evidence="1 2">DSM 25890</strain>
    </source>
</reference>
<comment type="caution">
    <text evidence="1">The sequence shown here is derived from an EMBL/GenBank/DDBJ whole genome shotgun (WGS) entry which is preliminary data.</text>
</comment>
<proteinExistence type="predicted"/>
<dbReference type="RefSeq" id="WP_204403208.1">
    <property type="nucleotide sequence ID" value="NZ_JAFBEE010000016.1"/>
</dbReference>
<keyword evidence="2" id="KW-1185">Reference proteome</keyword>
<organism evidence="1 2">
    <name type="scientific">Alkaliphilus hydrothermalis</name>
    <dbReference type="NCBI Taxonomy" id="1482730"/>
    <lineage>
        <taxon>Bacteria</taxon>
        <taxon>Bacillati</taxon>
        <taxon>Bacillota</taxon>
        <taxon>Clostridia</taxon>
        <taxon>Peptostreptococcales</taxon>
        <taxon>Natronincolaceae</taxon>
        <taxon>Alkaliphilus</taxon>
    </lineage>
</organism>
<dbReference type="EMBL" id="JAFBEE010000016">
    <property type="protein sequence ID" value="MBM7615705.1"/>
    <property type="molecule type" value="Genomic_DNA"/>
</dbReference>
<protein>
    <submittedName>
        <fullName evidence="1">Membrane protein</fullName>
    </submittedName>
</protein>
<name>A0ABS2NRW1_9FIRM</name>
<sequence>MEKNKFLTVAIVLLAFSIIFGSIYIGDSIRQVANQSANVSSDTDDILDFDGAAEYLNISKSDLAKIISTRSSTSGIKYVKVKGKYIFSKVALNEWLKNTWMEMD</sequence>